<evidence type="ECO:0000313" key="2">
    <source>
        <dbReference type="Proteomes" id="UP000824782"/>
    </source>
</evidence>
<organism evidence="1 2">
    <name type="scientific">Engystomops pustulosus</name>
    <name type="common">Tungara frog</name>
    <name type="synonym">Physalaemus pustulosus</name>
    <dbReference type="NCBI Taxonomy" id="76066"/>
    <lineage>
        <taxon>Eukaryota</taxon>
        <taxon>Metazoa</taxon>
        <taxon>Chordata</taxon>
        <taxon>Craniata</taxon>
        <taxon>Vertebrata</taxon>
        <taxon>Euteleostomi</taxon>
        <taxon>Amphibia</taxon>
        <taxon>Batrachia</taxon>
        <taxon>Anura</taxon>
        <taxon>Neobatrachia</taxon>
        <taxon>Hyloidea</taxon>
        <taxon>Leptodactylidae</taxon>
        <taxon>Leiuperinae</taxon>
        <taxon>Engystomops</taxon>
    </lineage>
</organism>
<sequence length="70" mass="7332">MMICSIGLRRAGGHWAPLSLQLVRKAEIQRLAVCVVGLQDAALNTGKETITSSKVLCVAAALSVPLTGSR</sequence>
<name>A0AAV6YVZ4_ENGPU</name>
<reference evidence="1" key="1">
    <citation type="thesis" date="2020" institute="ProQuest LLC" country="789 East Eisenhower Parkway, Ann Arbor, MI, USA">
        <title>Comparative Genomics and Chromosome Evolution.</title>
        <authorList>
            <person name="Mudd A.B."/>
        </authorList>
    </citation>
    <scope>NUCLEOTIDE SEQUENCE</scope>
    <source>
        <strain evidence="1">237g6f4</strain>
        <tissue evidence="1">Blood</tissue>
    </source>
</reference>
<protein>
    <submittedName>
        <fullName evidence="1">Uncharacterized protein</fullName>
    </submittedName>
</protein>
<keyword evidence="2" id="KW-1185">Reference proteome</keyword>
<dbReference type="EMBL" id="WNYA01008958">
    <property type="protein sequence ID" value="KAG8540911.1"/>
    <property type="molecule type" value="Genomic_DNA"/>
</dbReference>
<dbReference type="Proteomes" id="UP000824782">
    <property type="component" value="Unassembled WGS sequence"/>
</dbReference>
<gene>
    <name evidence="1" type="ORF">GDO81_030073</name>
</gene>
<proteinExistence type="predicted"/>
<accession>A0AAV6YVZ4</accession>
<dbReference type="AlphaFoldDB" id="A0AAV6YVZ4"/>
<comment type="caution">
    <text evidence="1">The sequence shown here is derived from an EMBL/GenBank/DDBJ whole genome shotgun (WGS) entry which is preliminary data.</text>
</comment>
<evidence type="ECO:0000313" key="1">
    <source>
        <dbReference type="EMBL" id="KAG8540911.1"/>
    </source>
</evidence>